<organism evidence="2 3">
    <name type="scientific">Sphenodon punctatus</name>
    <name type="common">Tuatara</name>
    <name type="synonym">Hatteria punctata</name>
    <dbReference type="NCBI Taxonomy" id="8508"/>
    <lineage>
        <taxon>Eukaryota</taxon>
        <taxon>Metazoa</taxon>
        <taxon>Chordata</taxon>
        <taxon>Craniata</taxon>
        <taxon>Vertebrata</taxon>
        <taxon>Euteleostomi</taxon>
        <taxon>Lepidosauria</taxon>
        <taxon>Sphenodontia</taxon>
        <taxon>Sphenodontidae</taxon>
        <taxon>Sphenodon</taxon>
    </lineage>
</organism>
<dbReference type="GO" id="GO:0043235">
    <property type="term" value="C:receptor complex"/>
    <property type="evidence" value="ECO:0007669"/>
    <property type="project" value="TreeGrafter"/>
</dbReference>
<evidence type="ECO:0000259" key="1">
    <source>
        <dbReference type="PROSITE" id="PS50055"/>
    </source>
</evidence>
<dbReference type="PANTHER" id="PTHR46957">
    <property type="entry name" value="CYTOKINE RECEPTOR"/>
    <property type="match status" value="1"/>
</dbReference>
<accession>A0A8D0GSQ4</accession>
<evidence type="ECO:0000313" key="3">
    <source>
        <dbReference type="Proteomes" id="UP000694392"/>
    </source>
</evidence>
<dbReference type="AlphaFoldDB" id="A0A8D0GSQ4"/>
<dbReference type="PANTHER" id="PTHR46957:SF10">
    <property type="entry name" value="PROTEIN TYROSINE PHOSPHATASE, RECEPTOR TYPE, H"/>
    <property type="match status" value="1"/>
</dbReference>
<dbReference type="PROSITE" id="PS50055">
    <property type="entry name" value="TYR_PHOSPHATASE_PTP"/>
    <property type="match status" value="1"/>
</dbReference>
<dbReference type="GO" id="GO:0004725">
    <property type="term" value="F:protein tyrosine phosphatase activity"/>
    <property type="evidence" value="ECO:0007669"/>
    <property type="project" value="InterPro"/>
</dbReference>
<protein>
    <recommendedName>
        <fullName evidence="1">Tyrosine-protein phosphatase domain-containing protein</fullName>
    </recommendedName>
</protein>
<dbReference type="Pfam" id="PF00102">
    <property type="entry name" value="Y_phosphatase"/>
    <property type="match status" value="1"/>
</dbReference>
<evidence type="ECO:0000313" key="2">
    <source>
        <dbReference type="Ensembl" id="ENSSPUP00000010289.1"/>
    </source>
</evidence>
<reference evidence="2" key="1">
    <citation type="submission" date="2025-08" db="UniProtKB">
        <authorList>
            <consortium name="Ensembl"/>
        </authorList>
    </citation>
    <scope>IDENTIFICATION</scope>
</reference>
<dbReference type="Proteomes" id="UP000694392">
    <property type="component" value="Unplaced"/>
</dbReference>
<dbReference type="InterPro" id="IPR050713">
    <property type="entry name" value="RTP_Phos/Ushers"/>
</dbReference>
<sequence>PISYGQISIHLLAQNLSDEWATREFRLWHDGQREERRVTHLHYTAWPDHGIPESIASMMAFLDLVQAHMQSVKDSGPTLVHCR</sequence>
<dbReference type="InterPro" id="IPR029021">
    <property type="entry name" value="Prot-tyrosine_phosphatase-like"/>
</dbReference>
<dbReference type="Gene3D" id="3.90.190.10">
    <property type="entry name" value="Protein tyrosine phosphatase superfamily"/>
    <property type="match status" value="1"/>
</dbReference>
<dbReference type="SUPFAM" id="SSF52799">
    <property type="entry name" value="(Phosphotyrosine protein) phosphatases II"/>
    <property type="match status" value="1"/>
</dbReference>
<feature type="domain" description="Tyrosine-protein phosphatase" evidence="1">
    <location>
        <begin position="1"/>
        <end position="83"/>
    </location>
</feature>
<keyword evidence="3" id="KW-1185">Reference proteome</keyword>
<dbReference type="Ensembl" id="ENSSPUT00000010978.1">
    <property type="protein sequence ID" value="ENSSPUP00000010289.1"/>
    <property type="gene ID" value="ENSSPUG00000007967.1"/>
</dbReference>
<proteinExistence type="predicted"/>
<dbReference type="InterPro" id="IPR000242">
    <property type="entry name" value="PTP_cat"/>
</dbReference>
<dbReference type="PRINTS" id="PR00700">
    <property type="entry name" value="PRTYPHPHTASE"/>
</dbReference>
<dbReference type="GeneTree" id="ENSGT00940000164079"/>
<name>A0A8D0GSQ4_SPHPU</name>
<reference evidence="2" key="2">
    <citation type="submission" date="2025-09" db="UniProtKB">
        <authorList>
            <consortium name="Ensembl"/>
        </authorList>
    </citation>
    <scope>IDENTIFICATION</scope>
</reference>